<gene>
    <name evidence="2" type="ORF">SAMN04244570_2723</name>
</gene>
<feature type="transmembrane region" description="Helical" evidence="1">
    <location>
        <begin position="81"/>
        <end position="104"/>
    </location>
</feature>
<organism evidence="2 3">
    <name type="scientific">Sporosarcina newyorkensis</name>
    <dbReference type="NCBI Taxonomy" id="759851"/>
    <lineage>
        <taxon>Bacteria</taxon>
        <taxon>Bacillati</taxon>
        <taxon>Bacillota</taxon>
        <taxon>Bacilli</taxon>
        <taxon>Bacillales</taxon>
        <taxon>Caryophanaceae</taxon>
        <taxon>Sporosarcina</taxon>
    </lineage>
</organism>
<dbReference type="Pfam" id="PF22564">
    <property type="entry name" value="HAAS"/>
    <property type="match status" value="1"/>
</dbReference>
<reference evidence="3" key="1">
    <citation type="submission" date="2017-02" db="EMBL/GenBank/DDBJ databases">
        <authorList>
            <person name="Varghese N."/>
            <person name="Submissions S."/>
        </authorList>
    </citation>
    <scope>NUCLEOTIDE SEQUENCE [LARGE SCALE GENOMIC DNA]</scope>
    <source>
        <strain evidence="3">DSM 23966</strain>
    </source>
</reference>
<dbReference type="RefSeq" id="WP_078817989.1">
    <property type="nucleotide sequence ID" value="NZ_FUYJ01000005.1"/>
</dbReference>
<keyword evidence="3" id="KW-1185">Reference proteome</keyword>
<accession>A0A1T4YJI1</accession>
<feature type="transmembrane region" description="Helical" evidence="1">
    <location>
        <begin position="143"/>
        <end position="165"/>
    </location>
</feature>
<dbReference type="EMBL" id="FUYJ01000005">
    <property type="protein sequence ID" value="SKB01435.1"/>
    <property type="molecule type" value="Genomic_DNA"/>
</dbReference>
<dbReference type="Proteomes" id="UP000190042">
    <property type="component" value="Unassembled WGS sequence"/>
</dbReference>
<sequence length="188" mass="20693">MNKEIFLTHLKNNLTKLPHEERQEILQDYEEYFAIGQLDGKTEEQIATSLGSPKTIGKELSAAYHLEKAETTGSTGNLLRAIWAVIGLGFFNLIIVLGPFIALVALIVSGWVTGIGFTAAPLLILLNPILAPGTFELFDLFNSLALCGLGLFISIGMLYATKYFMNGFIRYMKFNGKLVKGGLTHVEH</sequence>
<keyword evidence="1" id="KW-1133">Transmembrane helix</keyword>
<dbReference type="AlphaFoldDB" id="A0A1T4YJI1"/>
<evidence type="ECO:0000313" key="2">
    <source>
        <dbReference type="EMBL" id="SKB01435.1"/>
    </source>
</evidence>
<evidence type="ECO:0000313" key="3">
    <source>
        <dbReference type="Proteomes" id="UP000190042"/>
    </source>
</evidence>
<proteinExistence type="predicted"/>
<keyword evidence="1" id="KW-0472">Membrane</keyword>
<feature type="transmembrane region" description="Helical" evidence="1">
    <location>
        <begin position="111"/>
        <end position="131"/>
    </location>
</feature>
<name>A0A1T4YJI1_9BACL</name>
<evidence type="ECO:0000256" key="1">
    <source>
        <dbReference type="SAM" id="Phobius"/>
    </source>
</evidence>
<keyword evidence="1" id="KW-0812">Transmembrane</keyword>
<protein>
    <submittedName>
        <fullName evidence="2">Uncharacterized membrane protein</fullName>
    </submittedName>
</protein>